<dbReference type="GO" id="GO:0005880">
    <property type="term" value="C:nuclear microtubule"/>
    <property type="evidence" value="ECO:0007669"/>
    <property type="project" value="TreeGrafter"/>
</dbReference>
<dbReference type="GO" id="GO:0051225">
    <property type="term" value="P:spindle assembly"/>
    <property type="evidence" value="ECO:0007669"/>
    <property type="project" value="TreeGrafter"/>
</dbReference>
<dbReference type="STRING" id="3821.A0A151TP29"/>
<keyword evidence="3" id="KW-1185">Reference proteome</keyword>
<comment type="similarity">
    <text evidence="1">Belongs to the QWRF family.</text>
</comment>
<dbReference type="Proteomes" id="UP000075243">
    <property type="component" value="Chromosome 4"/>
</dbReference>
<evidence type="ECO:0000256" key="1">
    <source>
        <dbReference type="ARBA" id="ARBA00010016"/>
    </source>
</evidence>
<dbReference type="GO" id="GO:0008017">
    <property type="term" value="F:microtubule binding"/>
    <property type="evidence" value="ECO:0007669"/>
    <property type="project" value="TreeGrafter"/>
</dbReference>
<evidence type="ECO:0000313" key="2">
    <source>
        <dbReference type="EMBL" id="KYP68825.1"/>
    </source>
</evidence>
<name>A0A151TP29_CAJCA</name>
<sequence>MSHKPHWPISPGSVEKILKPQHKNVEKIINMGFDLFKNKKTSNPEQVHQLRLLENHLIQWRFINARAHVANHRLSHMAQSHFICAFNDIAKLRQSVVQRKKEIQRVKLKMKLTSILHSQMKLLKMWRKMRRQHVAAITLMKDCLYSVACRVYLLEGAKVSLTKDI</sequence>
<dbReference type="Gramene" id="C.cajan_21823.t">
    <property type="protein sequence ID" value="C.cajan_21823.t"/>
    <property type="gene ID" value="C.cajan_21823"/>
</dbReference>
<accession>A0A151TP29</accession>
<organism evidence="2 3">
    <name type="scientific">Cajanus cajan</name>
    <name type="common">Pigeon pea</name>
    <name type="synonym">Cajanus indicus</name>
    <dbReference type="NCBI Taxonomy" id="3821"/>
    <lineage>
        <taxon>Eukaryota</taxon>
        <taxon>Viridiplantae</taxon>
        <taxon>Streptophyta</taxon>
        <taxon>Embryophyta</taxon>
        <taxon>Tracheophyta</taxon>
        <taxon>Spermatophyta</taxon>
        <taxon>Magnoliopsida</taxon>
        <taxon>eudicotyledons</taxon>
        <taxon>Gunneridae</taxon>
        <taxon>Pentapetalae</taxon>
        <taxon>rosids</taxon>
        <taxon>fabids</taxon>
        <taxon>Fabales</taxon>
        <taxon>Fabaceae</taxon>
        <taxon>Papilionoideae</taxon>
        <taxon>50 kb inversion clade</taxon>
        <taxon>NPAAA clade</taxon>
        <taxon>indigoferoid/millettioid clade</taxon>
        <taxon>Phaseoleae</taxon>
        <taxon>Cajanus</taxon>
    </lineage>
</organism>
<dbReference type="GO" id="GO:0005737">
    <property type="term" value="C:cytoplasm"/>
    <property type="evidence" value="ECO:0007669"/>
    <property type="project" value="TreeGrafter"/>
</dbReference>
<reference evidence="2 3" key="1">
    <citation type="journal article" date="2012" name="Nat. Biotechnol.">
        <title>Draft genome sequence of pigeonpea (Cajanus cajan), an orphan legume crop of resource-poor farmers.</title>
        <authorList>
            <person name="Varshney R.K."/>
            <person name="Chen W."/>
            <person name="Li Y."/>
            <person name="Bharti A.K."/>
            <person name="Saxena R.K."/>
            <person name="Schlueter J.A."/>
            <person name="Donoghue M.T."/>
            <person name="Azam S."/>
            <person name="Fan G."/>
            <person name="Whaley A.M."/>
            <person name="Farmer A.D."/>
            <person name="Sheridan J."/>
            <person name="Iwata A."/>
            <person name="Tuteja R."/>
            <person name="Penmetsa R.V."/>
            <person name="Wu W."/>
            <person name="Upadhyaya H.D."/>
            <person name="Yang S.P."/>
            <person name="Shah T."/>
            <person name="Saxena K.B."/>
            <person name="Michael T."/>
            <person name="McCombie W.R."/>
            <person name="Yang B."/>
            <person name="Zhang G."/>
            <person name="Yang H."/>
            <person name="Wang J."/>
            <person name="Spillane C."/>
            <person name="Cook D.R."/>
            <person name="May G.D."/>
            <person name="Xu X."/>
            <person name="Jackson S.A."/>
        </authorList>
    </citation>
    <scope>NUCLEOTIDE SEQUENCE [LARGE SCALE GENOMIC DNA]</scope>
    <source>
        <strain evidence="3">cv. Asha</strain>
    </source>
</reference>
<dbReference type="Pfam" id="PF04484">
    <property type="entry name" value="QWRF"/>
    <property type="match status" value="1"/>
</dbReference>
<protein>
    <submittedName>
        <fullName evidence="2">Uncharacterized protein</fullName>
    </submittedName>
</protein>
<dbReference type="EMBL" id="CM003606">
    <property type="protein sequence ID" value="KYP68825.1"/>
    <property type="molecule type" value="Genomic_DNA"/>
</dbReference>
<dbReference type="AlphaFoldDB" id="A0A151TP29"/>
<proteinExistence type="inferred from homology"/>
<evidence type="ECO:0000313" key="3">
    <source>
        <dbReference type="Proteomes" id="UP000075243"/>
    </source>
</evidence>
<dbReference type="PANTHER" id="PTHR31807">
    <property type="entry name" value="AUGMIN FAMILY MEMBER"/>
    <property type="match status" value="1"/>
</dbReference>
<gene>
    <name evidence="2" type="ORF">KK1_022471</name>
</gene>
<dbReference type="InterPro" id="IPR007573">
    <property type="entry name" value="QWRF"/>
</dbReference>
<dbReference type="PANTHER" id="PTHR31807:SF31">
    <property type="entry name" value="QWRF MOTIF PROTEIN (DUF566)-RELATED"/>
    <property type="match status" value="1"/>
</dbReference>
<dbReference type="OMA" id="FRFINAN"/>